<gene>
    <name evidence="13" type="ORF">KUTeg_014329</name>
</gene>
<dbReference type="InterPro" id="IPR056292">
    <property type="entry name" value="DRC7_C"/>
</dbReference>
<feature type="domain" description="Dynein regulatory complex subunit 7 C-terminal" evidence="12">
    <location>
        <begin position="729"/>
        <end position="798"/>
    </location>
</feature>
<dbReference type="PANTHER" id="PTHR35249:SF2">
    <property type="entry name" value="DYNEIN REGULATORY COMPLEX SUBUNIT 7"/>
    <property type="match status" value="1"/>
</dbReference>
<keyword evidence="5" id="KW-0282">Flagellum</keyword>
<evidence type="ECO:0000256" key="8">
    <source>
        <dbReference type="ARBA" id="ARBA00023212"/>
    </source>
</evidence>
<evidence type="ECO:0008006" key="15">
    <source>
        <dbReference type="Google" id="ProtNLM"/>
    </source>
</evidence>
<evidence type="ECO:0000256" key="9">
    <source>
        <dbReference type="ARBA" id="ARBA00023273"/>
    </source>
</evidence>
<feature type="compositionally biased region" description="Acidic residues" evidence="10">
    <location>
        <begin position="29"/>
        <end position="43"/>
    </location>
</feature>
<keyword evidence="7" id="KW-0969">Cilium</keyword>
<evidence type="ECO:0000313" key="14">
    <source>
        <dbReference type="Proteomes" id="UP001217089"/>
    </source>
</evidence>
<accession>A0ABQ9EW82</accession>
<evidence type="ECO:0000256" key="5">
    <source>
        <dbReference type="ARBA" id="ARBA00022846"/>
    </source>
</evidence>
<evidence type="ECO:0000256" key="4">
    <source>
        <dbReference type="ARBA" id="ARBA00022490"/>
    </source>
</evidence>
<keyword evidence="8" id="KW-0206">Cytoskeleton</keyword>
<evidence type="ECO:0000259" key="12">
    <source>
        <dbReference type="Pfam" id="PF24671"/>
    </source>
</evidence>
<keyword evidence="9" id="KW-0966">Cell projection</keyword>
<comment type="similarity">
    <text evidence="3">Belongs to the DRC7 family.</text>
</comment>
<dbReference type="Proteomes" id="UP001217089">
    <property type="component" value="Unassembled WGS sequence"/>
</dbReference>
<keyword evidence="6" id="KW-0175">Coiled coil</keyword>
<feature type="domain" description="Dynein regulatory complex subunit 7 MORN" evidence="11">
    <location>
        <begin position="433"/>
        <end position="712"/>
    </location>
</feature>
<evidence type="ECO:0000259" key="11">
    <source>
        <dbReference type="Pfam" id="PF24667"/>
    </source>
</evidence>
<evidence type="ECO:0000256" key="6">
    <source>
        <dbReference type="ARBA" id="ARBA00023054"/>
    </source>
</evidence>
<dbReference type="EMBL" id="JARBDR010000657">
    <property type="protein sequence ID" value="KAJ8309455.1"/>
    <property type="molecule type" value="Genomic_DNA"/>
</dbReference>
<keyword evidence="14" id="KW-1185">Reference proteome</keyword>
<dbReference type="Pfam" id="PF24671">
    <property type="entry name" value="DRC7_C"/>
    <property type="match status" value="1"/>
</dbReference>
<protein>
    <recommendedName>
        <fullName evidence="15">Dynein regulatory complex subunit 7</fullName>
    </recommendedName>
</protein>
<sequence>MANETATEGEEQQQQQSEDTPVEEQKIEEGDEQVADEDGEEVATTEQLSEDAQALKDELAKIVVHPPTVEQMISDEFDPSEFPASYKDNLPKENLVLQYAENFRRQYVHLYRDRKPLFLNPINECGVDKFVCTTVRPTQLEFRELYNWEGASEFVADYLNFETLEPPYELPKRLLSPTTILKRQKGNCFEYSTLLCSLLIGVGYDAYVVSGYATRETCLADETRDICPLMKKKEEQKQEEKKKELKKYTVKAPKDLRSQFELRQEAKKKTEKEQEEEKRRKEEEDRVAELEKPPPDPLYGLRIHSWVLVLSGKREVPESFFIEPFTGLSHTVESPNYLGIESVWNSVNYWVNMQDCSEGVKNLSYDLGDPTKWEYMFPNTDKPLLKIPDADDDLLDMDEDEEGEEEVEKHLDMPPSWVEPLKLSLKDFQMRCPQGKKTKLYKRAKLEKFAHYLNKDGLISKLSIYDNRELTDLVTTKEYYAHRLDKLHTKIHNHRSGWITELFHPGRQKCLKVHEFRASNPGAENDRTMEFYNEARVDGIMKRVETPTEMTEEYKDREDCLYYTNVEFGKRAKRFGPQDGSSGANARPIHKMVQKFHRNPKVPAGEDIAELVFLVSDDKIQVTYHTEDPRIASSTREFIKPPNWDEKGATLTFQPDMHQTFQVDPTQPQNKQVKLYEMLLELLKKEDTCRASVRDSEEEERIQLEEAKRKQEMDIDYLAPFLAQIGNPEKLSRQQAYRLKEDCLADLKKRLIDKANLIQARYEKESQALDKKQEWYKQNQVSMSKDDEDEYMNYCIKNKLHTSI</sequence>
<dbReference type="InterPro" id="IPR056291">
    <property type="entry name" value="MORN_DRC7"/>
</dbReference>
<proteinExistence type="inferred from homology"/>
<evidence type="ECO:0000256" key="7">
    <source>
        <dbReference type="ARBA" id="ARBA00023069"/>
    </source>
</evidence>
<keyword evidence="4" id="KW-0963">Cytoplasm</keyword>
<feature type="region of interest" description="Disordered" evidence="10">
    <location>
        <begin position="1"/>
        <end position="49"/>
    </location>
</feature>
<feature type="compositionally biased region" description="Low complexity" evidence="10">
    <location>
        <begin position="1"/>
        <end position="19"/>
    </location>
</feature>
<organism evidence="13 14">
    <name type="scientific">Tegillarca granosa</name>
    <name type="common">Malaysian cockle</name>
    <name type="synonym">Anadara granosa</name>
    <dbReference type="NCBI Taxonomy" id="220873"/>
    <lineage>
        <taxon>Eukaryota</taxon>
        <taxon>Metazoa</taxon>
        <taxon>Spiralia</taxon>
        <taxon>Lophotrochozoa</taxon>
        <taxon>Mollusca</taxon>
        <taxon>Bivalvia</taxon>
        <taxon>Autobranchia</taxon>
        <taxon>Pteriomorphia</taxon>
        <taxon>Arcoida</taxon>
        <taxon>Arcoidea</taxon>
        <taxon>Arcidae</taxon>
        <taxon>Tegillarca</taxon>
    </lineage>
</organism>
<name>A0ABQ9EW82_TEGGR</name>
<comment type="subcellular location">
    <subcellularLocation>
        <location evidence="1">Cell projection</location>
        <location evidence="1">Cilium</location>
        <location evidence="1">Flagellum</location>
    </subcellularLocation>
    <subcellularLocation>
        <location evidence="2">Cytoplasm</location>
        <location evidence="2">Cytoskeleton</location>
        <location evidence="2">Cilium axoneme</location>
    </subcellularLocation>
</comment>
<dbReference type="SUPFAM" id="SSF54001">
    <property type="entry name" value="Cysteine proteinases"/>
    <property type="match status" value="1"/>
</dbReference>
<evidence type="ECO:0000256" key="10">
    <source>
        <dbReference type="SAM" id="MobiDB-lite"/>
    </source>
</evidence>
<dbReference type="InterPro" id="IPR038765">
    <property type="entry name" value="Papain-like_cys_pep_sf"/>
</dbReference>
<evidence type="ECO:0000256" key="3">
    <source>
        <dbReference type="ARBA" id="ARBA00010738"/>
    </source>
</evidence>
<evidence type="ECO:0000256" key="2">
    <source>
        <dbReference type="ARBA" id="ARBA00004430"/>
    </source>
</evidence>
<feature type="region of interest" description="Disordered" evidence="10">
    <location>
        <begin position="261"/>
        <end position="294"/>
    </location>
</feature>
<comment type="caution">
    <text evidence="13">The sequence shown here is derived from an EMBL/GenBank/DDBJ whole genome shotgun (WGS) entry which is preliminary data.</text>
</comment>
<dbReference type="Pfam" id="PF24667">
    <property type="entry name" value="MORN_DRC7"/>
    <property type="match status" value="1"/>
</dbReference>
<dbReference type="InterPro" id="IPR033551">
    <property type="entry name" value="DRC7/lobo"/>
</dbReference>
<dbReference type="PANTHER" id="PTHR35249">
    <property type="entry name" value="DYNEIN REGULATORY COMPLEX SUBUNIT 7"/>
    <property type="match status" value="1"/>
</dbReference>
<reference evidence="13 14" key="1">
    <citation type="submission" date="2022-12" db="EMBL/GenBank/DDBJ databases">
        <title>Chromosome-level genome of Tegillarca granosa.</title>
        <authorList>
            <person name="Kim J."/>
        </authorList>
    </citation>
    <scope>NUCLEOTIDE SEQUENCE [LARGE SCALE GENOMIC DNA]</scope>
    <source>
        <strain evidence="13">Teg-2019</strain>
        <tissue evidence="13">Adductor muscle</tissue>
    </source>
</reference>
<evidence type="ECO:0000256" key="1">
    <source>
        <dbReference type="ARBA" id="ARBA00004230"/>
    </source>
</evidence>
<evidence type="ECO:0000313" key="13">
    <source>
        <dbReference type="EMBL" id="KAJ8309455.1"/>
    </source>
</evidence>